<dbReference type="AlphaFoldDB" id="A0A507QZH5"/>
<protein>
    <submittedName>
        <fullName evidence="2">Uncharacterized protein</fullName>
    </submittedName>
</protein>
<reference evidence="2 3" key="1">
    <citation type="submission" date="2019-06" db="EMBL/GenBank/DDBJ databases">
        <title>Wine fermentation using esterase from Monascus purpureus.</title>
        <authorList>
            <person name="Geng C."/>
            <person name="Zhang Y."/>
        </authorList>
    </citation>
    <scope>NUCLEOTIDE SEQUENCE [LARGE SCALE GENOMIC DNA]</scope>
    <source>
        <strain evidence="2">HQ1</strain>
    </source>
</reference>
<comment type="caution">
    <text evidence="2">The sequence shown here is derived from an EMBL/GenBank/DDBJ whole genome shotgun (WGS) entry which is preliminary data.</text>
</comment>
<evidence type="ECO:0000256" key="1">
    <source>
        <dbReference type="SAM" id="MobiDB-lite"/>
    </source>
</evidence>
<sequence length="531" mass="61322">MGLHILSRCSVAVVVTLLLIVFWHIRSAPVRNHYGLSTMGDLSPTQKARLHEVADLMLEIYQTLAKMQYLDPAGIQPGPHDITTIIDVYRDYNLDPSVMYLYRILPYINTKLAGNSDFFHGGEFADFRNADDVERGRDPFFASPEEEDFEDEDGPYMRPWVTPLSNLGNHQSIIIYDARKHRIWIIDQEGWLSTDPALKGAPEGKQTSKNRNSFEHIPSRPAGDVLRDIVRWYRELEELPGGGENSGLEWNDPDLDLKTLYHKHGWPDNFDGDGFLVDKARAYSARQAKYNAEEPLRVVKRLQDWSKYAHEEARTLRLSLATAENLDKEWQLRFKIWQAERREARNLQELEQARREADALCPEGQCQELADLPLWEFEQVQKEYGWKKDAVQNYQNWVNESQDSDPELSKDFQNDLHRAQKEAEIYRRACIASKADAERLCPGKTLKSATGKELLRPETTTESIQSKSKTIKFLQKELEDLQQWETQIPGGAVEAKKMVEEEIQQFKQSLRESEESKSKAEERLAVHGDTM</sequence>
<dbReference type="Proteomes" id="UP000319663">
    <property type="component" value="Unassembled WGS sequence"/>
</dbReference>
<proteinExistence type="predicted"/>
<dbReference type="STRING" id="5098.A0A507QZH5"/>
<gene>
    <name evidence="2" type="ORF">MPDQ_006184</name>
</gene>
<feature type="region of interest" description="Disordered" evidence="1">
    <location>
        <begin position="197"/>
        <end position="217"/>
    </location>
</feature>
<accession>A0A507QZH5</accession>
<feature type="compositionally biased region" description="Acidic residues" evidence="1">
    <location>
        <begin position="144"/>
        <end position="154"/>
    </location>
</feature>
<feature type="region of interest" description="Disordered" evidence="1">
    <location>
        <begin position="136"/>
        <end position="155"/>
    </location>
</feature>
<organism evidence="2 3">
    <name type="scientific">Monascus purpureus</name>
    <name type="common">Red mold</name>
    <name type="synonym">Monascus anka</name>
    <dbReference type="NCBI Taxonomy" id="5098"/>
    <lineage>
        <taxon>Eukaryota</taxon>
        <taxon>Fungi</taxon>
        <taxon>Dikarya</taxon>
        <taxon>Ascomycota</taxon>
        <taxon>Pezizomycotina</taxon>
        <taxon>Eurotiomycetes</taxon>
        <taxon>Eurotiomycetidae</taxon>
        <taxon>Eurotiales</taxon>
        <taxon>Aspergillaceae</taxon>
        <taxon>Monascus</taxon>
    </lineage>
</organism>
<feature type="compositionally biased region" description="Basic and acidic residues" evidence="1">
    <location>
        <begin position="509"/>
        <end position="531"/>
    </location>
</feature>
<dbReference type="OrthoDB" id="5327951at2759"/>
<evidence type="ECO:0000313" key="2">
    <source>
        <dbReference type="EMBL" id="TQB73099.1"/>
    </source>
</evidence>
<name>A0A507QZH5_MONPU</name>
<dbReference type="EMBL" id="VIFY01000050">
    <property type="protein sequence ID" value="TQB73099.1"/>
    <property type="molecule type" value="Genomic_DNA"/>
</dbReference>
<feature type="region of interest" description="Disordered" evidence="1">
    <location>
        <begin position="506"/>
        <end position="531"/>
    </location>
</feature>
<keyword evidence="3" id="KW-1185">Reference proteome</keyword>
<evidence type="ECO:0000313" key="3">
    <source>
        <dbReference type="Proteomes" id="UP000319663"/>
    </source>
</evidence>